<dbReference type="InterPro" id="IPR007138">
    <property type="entry name" value="ABM_dom"/>
</dbReference>
<dbReference type="Proteomes" id="UP000564573">
    <property type="component" value="Unassembled WGS sequence"/>
</dbReference>
<reference evidence="2 3" key="1">
    <citation type="submission" date="2020-08" db="EMBL/GenBank/DDBJ databases">
        <title>Sequencing the genomes of 1000 actinobacteria strains.</title>
        <authorList>
            <person name="Klenk H.-P."/>
        </authorList>
    </citation>
    <scope>NUCLEOTIDE SEQUENCE [LARGE SCALE GENOMIC DNA]</scope>
    <source>
        <strain evidence="2 3">DSM 45267</strain>
    </source>
</reference>
<dbReference type="Gene3D" id="3.30.70.100">
    <property type="match status" value="1"/>
</dbReference>
<feature type="domain" description="ABM" evidence="1">
    <location>
        <begin position="2"/>
        <end position="95"/>
    </location>
</feature>
<dbReference type="Pfam" id="PF03992">
    <property type="entry name" value="ABM"/>
    <property type="match status" value="1"/>
</dbReference>
<organism evidence="2 3">
    <name type="scientific">Prauserella sediminis</name>
    <dbReference type="NCBI Taxonomy" id="577680"/>
    <lineage>
        <taxon>Bacteria</taxon>
        <taxon>Bacillati</taxon>
        <taxon>Actinomycetota</taxon>
        <taxon>Actinomycetes</taxon>
        <taxon>Pseudonocardiales</taxon>
        <taxon>Pseudonocardiaceae</taxon>
        <taxon>Prauserella</taxon>
        <taxon>Prauserella salsuginis group</taxon>
    </lineage>
</organism>
<name>A0A839XU16_9PSEU</name>
<dbReference type="GO" id="GO:0004497">
    <property type="term" value="F:monooxygenase activity"/>
    <property type="evidence" value="ECO:0007669"/>
    <property type="project" value="UniProtKB-KW"/>
</dbReference>
<evidence type="ECO:0000259" key="1">
    <source>
        <dbReference type="PROSITE" id="PS51725"/>
    </source>
</evidence>
<accession>A0A839XU16</accession>
<evidence type="ECO:0000313" key="2">
    <source>
        <dbReference type="EMBL" id="MBB3666227.1"/>
    </source>
</evidence>
<keyword evidence="3" id="KW-1185">Reference proteome</keyword>
<evidence type="ECO:0000313" key="3">
    <source>
        <dbReference type="Proteomes" id="UP000564573"/>
    </source>
</evidence>
<dbReference type="RefSeq" id="WP_183787402.1">
    <property type="nucleotide sequence ID" value="NZ_JACIBS010000013.1"/>
</dbReference>
<dbReference type="PROSITE" id="PS51725">
    <property type="entry name" value="ABM"/>
    <property type="match status" value="1"/>
</dbReference>
<dbReference type="SUPFAM" id="SSF54909">
    <property type="entry name" value="Dimeric alpha+beta barrel"/>
    <property type="match status" value="1"/>
</dbReference>
<keyword evidence="2" id="KW-0560">Oxidoreductase</keyword>
<dbReference type="EMBL" id="JACIBS010000013">
    <property type="protein sequence ID" value="MBB3666227.1"/>
    <property type="molecule type" value="Genomic_DNA"/>
</dbReference>
<gene>
    <name evidence="2" type="ORF">FB384_005188</name>
</gene>
<keyword evidence="2" id="KW-0503">Monooxygenase</keyword>
<dbReference type="AlphaFoldDB" id="A0A839XU16"/>
<sequence length="95" mass="10444">MIIVSGHLRVHPHDRDRFLELSRPAVSAARTTAGSHDFAVSADPVDDDRVNIYERWADRDTLEAFRGDGPSDDIAALIANAEIQEFTTVPSDARG</sequence>
<protein>
    <submittedName>
        <fullName evidence="2">Quinol monooxygenase YgiN</fullName>
    </submittedName>
</protein>
<proteinExistence type="predicted"/>
<comment type="caution">
    <text evidence="2">The sequence shown here is derived from an EMBL/GenBank/DDBJ whole genome shotgun (WGS) entry which is preliminary data.</text>
</comment>
<dbReference type="InterPro" id="IPR011008">
    <property type="entry name" value="Dimeric_a/b-barrel"/>
</dbReference>